<keyword evidence="6" id="KW-0509">mRNA transport</keyword>
<dbReference type="PANTHER" id="PTHR10662">
    <property type="entry name" value="NUCLEAR RNA EXPORT FACTOR"/>
    <property type="match status" value="1"/>
</dbReference>
<evidence type="ECO:0000256" key="5">
    <source>
        <dbReference type="ARBA" id="ARBA00022737"/>
    </source>
</evidence>
<dbReference type="EMBL" id="GANO01000503">
    <property type="protein sequence ID" value="JAB59368.1"/>
    <property type="molecule type" value="mRNA"/>
</dbReference>
<feature type="domain" description="NTF2" evidence="9">
    <location>
        <begin position="628"/>
        <end position="791"/>
    </location>
</feature>
<evidence type="ECO:0000256" key="6">
    <source>
        <dbReference type="ARBA" id="ARBA00022816"/>
    </source>
</evidence>
<evidence type="ECO:0000313" key="11">
    <source>
        <dbReference type="EMBL" id="JAB59368.1"/>
    </source>
</evidence>
<keyword evidence="7" id="KW-0539">Nucleus</keyword>
<name>U5EWM0_9DIPT</name>
<dbReference type="InterPro" id="IPR009060">
    <property type="entry name" value="UBA-like_sf"/>
</dbReference>
<dbReference type="PROSITE" id="PS50177">
    <property type="entry name" value="NTF2_DOMAIN"/>
    <property type="match status" value="1"/>
</dbReference>
<dbReference type="AlphaFoldDB" id="U5EWM0"/>
<evidence type="ECO:0000256" key="8">
    <source>
        <dbReference type="SAM" id="MobiDB-lite"/>
    </source>
</evidence>
<dbReference type="Gene3D" id="1.10.8.10">
    <property type="entry name" value="DNA helicase RuvA subunit, C-terminal domain"/>
    <property type="match status" value="1"/>
</dbReference>
<feature type="region of interest" description="Disordered" evidence="8">
    <location>
        <begin position="1"/>
        <end position="24"/>
    </location>
</feature>
<dbReference type="Gene3D" id="3.10.450.50">
    <property type="match status" value="1"/>
</dbReference>
<feature type="domain" description="TAP-C" evidence="10">
    <location>
        <begin position="824"/>
        <end position="879"/>
    </location>
</feature>
<dbReference type="InterPro" id="IPR032710">
    <property type="entry name" value="NTF2-like_dom_sf"/>
</dbReference>
<feature type="compositionally biased region" description="Low complexity" evidence="8">
    <location>
        <begin position="1"/>
        <end position="21"/>
    </location>
</feature>
<dbReference type="InterPro" id="IPR018222">
    <property type="entry name" value="Nuclear_transport_factor_2_euk"/>
</dbReference>
<evidence type="ECO:0000256" key="1">
    <source>
        <dbReference type="ARBA" id="ARBA00004123"/>
    </source>
</evidence>
<keyword evidence="3" id="KW-0813">Transport</keyword>
<reference evidence="11" key="1">
    <citation type="journal article" date="2014" name="Insect Biochem. Mol. Biol.">
        <title>An insight into the sialome of the frog biting fly, Corethrella appendiculata.</title>
        <authorList>
            <person name="Ribeiro J.M.C."/>
            <person name="Chagas A.C."/>
            <person name="Pham V.M."/>
            <person name="Lounibos L.P."/>
            <person name="Calvo E."/>
        </authorList>
    </citation>
    <scope>NUCLEOTIDE SEQUENCE</scope>
    <source>
        <tissue evidence="11">Salivary glands</tissue>
    </source>
</reference>
<dbReference type="SUPFAM" id="SSF46934">
    <property type="entry name" value="UBA-like"/>
    <property type="match status" value="1"/>
</dbReference>
<dbReference type="Gene3D" id="3.80.10.10">
    <property type="entry name" value="Ribonuclease Inhibitor"/>
    <property type="match status" value="2"/>
</dbReference>
<evidence type="ECO:0000259" key="9">
    <source>
        <dbReference type="PROSITE" id="PS50177"/>
    </source>
</evidence>
<comment type="similarity">
    <text evidence="2">Belongs to the NXF family.</text>
</comment>
<dbReference type="InterPro" id="IPR032675">
    <property type="entry name" value="LRR_dom_sf"/>
</dbReference>
<dbReference type="SUPFAM" id="SSF54427">
    <property type="entry name" value="NTF2-like"/>
    <property type="match status" value="1"/>
</dbReference>
<protein>
    <submittedName>
        <fullName evidence="11">Putative mrna export factor tap/mex67</fullName>
    </submittedName>
</protein>
<sequence>ACLPSSSRSGSRWSGSSAAGAKPIDPDRQRMEIYNALNCSTMVLEMKSGEADIVLDPKITTIYTSFNTQYEKSAISRNDVWHQIIVHHEGRHSKESILRSFFNTLNNEDFYPVAYREYRTNDSFLVRLCPKALVKLFDQNLVITINSKESLKLTVKLGIAKYESGQIHSVTKLDQVVNDRFLNEDNRYGSSHVLNLENLSQHPDLSEIVFYFGNHHHLELLSNSILKIRGIQKINSIRLSNNGLTLLTGLHILKSLKIISLDFSNNLLKHPALFRPLRDWSSVSELLIADNPMVDVPDIASILRQYFPSLTKVDDYVYGQRVNHSKRLSGWKNCLEEEVELQDTNVKITQRDLHKFDANILNKYKSQVNRWHQIIVYHDGLYTKEEILNVLYQMMDNVDFCPCYYKVYSKQDEFLLLDSLEAIQILIKYRLVLRMSNSKELVSCIANINVGEYRKGHVNIENRFSAIIDDHYFDRVLDLNDAFEKYAYQKYFAFNIASPRSLGKVLGVAGRKLNSMCLGIRLRNNKIRNLQAFSYLAWFSRLYSIDLRNNEIKTINDLQGMAQPNKIKEVWFDNNPFCNNVLNSYEYVSKIRVHFPLVERIDGVKMMFDNSNFIMHQNFIAIDQTYPFVAAFIKHFFTIYDSFQRDKLYDLYDTDSLFSMTCHLTHNKMDTVNKERMNAYMARSRNILKFSNFEQGRQTIVVGAKPIMNIFQAFPQTEHDRYSFRIDCPMFKPTCVLITVHGIFKECATSLLNEDFLLGFTRTFFIRPIGKGNGLFEKAIEYKIFNEQLHMYSPTGMQKQKAFAINDSETENNEVVVEKSSSRDDRENIIIVFAELTKLNRNWSMRCLEESGWNLKVALNIFLRLYEDDKIPEDGFKYS</sequence>
<dbReference type="GO" id="GO:0003723">
    <property type="term" value="F:RNA binding"/>
    <property type="evidence" value="ECO:0007669"/>
    <property type="project" value="TreeGrafter"/>
</dbReference>
<keyword evidence="4" id="KW-0433">Leucine-rich repeat</keyword>
<evidence type="ECO:0000259" key="10">
    <source>
        <dbReference type="PROSITE" id="PS51281"/>
    </source>
</evidence>
<dbReference type="InterPro" id="IPR002075">
    <property type="entry name" value="NTF2_dom"/>
</dbReference>
<dbReference type="Pfam" id="PF24048">
    <property type="entry name" value="LRR_NXF1-5"/>
    <property type="match status" value="1"/>
</dbReference>
<dbReference type="InterPro" id="IPR001611">
    <property type="entry name" value="Leu-rich_rpt"/>
</dbReference>
<evidence type="ECO:0000256" key="7">
    <source>
        <dbReference type="ARBA" id="ARBA00023242"/>
    </source>
</evidence>
<dbReference type="PANTHER" id="PTHR10662:SF22">
    <property type="entry name" value="NUCLEAR RNA EXPORT FACTOR 1"/>
    <property type="match status" value="1"/>
</dbReference>
<keyword evidence="5" id="KW-0677">Repeat</keyword>
<dbReference type="InterPro" id="IPR057125">
    <property type="entry name" value="NXF1/2/3/5-like_LRR"/>
</dbReference>
<comment type="subcellular location">
    <subcellularLocation>
        <location evidence="1">Nucleus</location>
    </subcellularLocation>
</comment>
<feature type="non-terminal residue" evidence="11">
    <location>
        <position position="1"/>
    </location>
</feature>
<dbReference type="SUPFAM" id="SSF52058">
    <property type="entry name" value="L domain-like"/>
    <property type="match status" value="2"/>
</dbReference>
<dbReference type="PROSITE" id="PS51281">
    <property type="entry name" value="TAP_C"/>
    <property type="match status" value="1"/>
</dbReference>
<dbReference type="PROSITE" id="PS51450">
    <property type="entry name" value="LRR"/>
    <property type="match status" value="1"/>
</dbReference>
<evidence type="ECO:0000256" key="3">
    <source>
        <dbReference type="ARBA" id="ARBA00022448"/>
    </source>
</evidence>
<dbReference type="SMART" id="SM00804">
    <property type="entry name" value="TAP_C"/>
    <property type="match status" value="1"/>
</dbReference>
<dbReference type="Pfam" id="PF22602">
    <property type="entry name" value="NXF_NTF2"/>
    <property type="match status" value="1"/>
</dbReference>
<evidence type="ECO:0000256" key="2">
    <source>
        <dbReference type="ARBA" id="ARBA00009285"/>
    </source>
</evidence>
<dbReference type="GO" id="GO:0016973">
    <property type="term" value="P:poly(A)+ mRNA export from nucleus"/>
    <property type="evidence" value="ECO:0007669"/>
    <property type="project" value="TreeGrafter"/>
</dbReference>
<accession>U5EWM0</accession>
<evidence type="ECO:0000256" key="4">
    <source>
        <dbReference type="ARBA" id="ARBA00022614"/>
    </source>
</evidence>
<organism evidence="11">
    <name type="scientific">Corethrella appendiculata</name>
    <dbReference type="NCBI Taxonomy" id="1370023"/>
    <lineage>
        <taxon>Eukaryota</taxon>
        <taxon>Metazoa</taxon>
        <taxon>Ecdysozoa</taxon>
        <taxon>Arthropoda</taxon>
        <taxon>Hexapoda</taxon>
        <taxon>Insecta</taxon>
        <taxon>Pterygota</taxon>
        <taxon>Neoptera</taxon>
        <taxon>Endopterygota</taxon>
        <taxon>Diptera</taxon>
        <taxon>Nematocera</taxon>
        <taxon>Culicoidea</taxon>
        <taxon>Chaoboridae</taxon>
        <taxon>Corethrella</taxon>
    </lineage>
</organism>
<dbReference type="InterPro" id="IPR005637">
    <property type="entry name" value="TAP_C_dom"/>
</dbReference>
<proteinExistence type="evidence at transcript level"/>
<dbReference type="GO" id="GO:0005634">
    <property type="term" value="C:nucleus"/>
    <property type="evidence" value="ECO:0007669"/>
    <property type="project" value="UniProtKB-SubCell"/>
</dbReference>
<dbReference type="InterPro" id="IPR030217">
    <property type="entry name" value="NXF_fam"/>
</dbReference>
<dbReference type="CDD" id="cd14342">
    <property type="entry name" value="UBA_TAP-C"/>
    <property type="match status" value="1"/>
</dbReference>
<dbReference type="Pfam" id="PF03943">
    <property type="entry name" value="TAP_C"/>
    <property type="match status" value="1"/>
</dbReference>